<dbReference type="EMBL" id="EU643494">
    <property type="protein sequence ID" value="ACD54809.1"/>
    <property type="molecule type" value="Genomic_DNA"/>
</dbReference>
<evidence type="ECO:0000313" key="1">
    <source>
        <dbReference type="EMBL" id="ACD54809.1"/>
    </source>
</evidence>
<proteinExistence type="predicted"/>
<keyword evidence="1" id="KW-0449">Lipoprotein</keyword>
<name>B3G4R1_ADIVA</name>
<protein>
    <submittedName>
        <fullName evidence="1">Putative lipoprotein-like protein</fullName>
    </submittedName>
</protein>
<accession>B3G4R1</accession>
<organism evidence="1">
    <name type="scientific">Adineta vaga</name>
    <name type="common">Rotifer</name>
    <name type="synonym">Callidina vaga</name>
    <dbReference type="NCBI Taxonomy" id="104782"/>
    <lineage>
        <taxon>Eukaryota</taxon>
        <taxon>Metazoa</taxon>
        <taxon>Spiralia</taxon>
        <taxon>Gnathifera</taxon>
        <taxon>Rotifera</taxon>
        <taxon>Eurotatoria</taxon>
        <taxon>Bdelloidea</taxon>
        <taxon>Adinetida</taxon>
        <taxon>Adinetidae</taxon>
        <taxon>Adineta</taxon>
    </lineage>
</organism>
<sequence>MTIFIVQLEAIYSRLAVVCSSDCIGSFEVRIDVINESRENSSKLSRLIIRSTRVCLGVGVYASFPFTLTPTSSPKPTTHTLLNDTNNSWIRFKVREAMSFFSRIRIKSAKIFIYAIFMNDPIKYYDSIPPYMVTLKNVFLLVPVNNDNIKNGDESDVDCGGSSGKKCAVGKTCKVTGDCNNVLCTRGVCQNPSCSDGLKNGGETDVDCGGSGSCPRCDNWKRCSSPTDCVSKVCSGNQCQAPMNHDNVMNGDESDVDCGGSSGKKCAVGKTCKVTGDCDNVLCTGGVCQNPSCSDGLKNGGETDVDCGGSGSCPRCDNWKRCSSPTDCVSKVCSAPMDHDNVMNGDESDVDCGGSSGKKCAVGKTCKVTGDCDNVFVCFSLSLNLFNALLKIETFRVKCSNFVAKNILCISFRTRAIYIIEEKLLVYITK</sequence>
<reference evidence="1" key="1">
    <citation type="journal article" date="2008" name="Science">
        <title>Massive horizontal gene transfer in bdelloid rotifers.</title>
        <authorList>
            <person name="Gladyshev E.A."/>
            <person name="Meselson M.S."/>
            <person name="Arkhipova I.R."/>
        </authorList>
    </citation>
    <scope>NUCLEOTIDE SEQUENCE</scope>
</reference>
<dbReference type="AlphaFoldDB" id="B3G4R1"/>